<proteinExistence type="predicted"/>
<evidence type="ECO:0000313" key="3">
    <source>
        <dbReference type="Proteomes" id="UP001067708"/>
    </source>
</evidence>
<reference evidence="2" key="1">
    <citation type="submission" date="2022-09" db="EMBL/GenBank/DDBJ databases">
        <title>Genome analysis and characterization of larvicidal activity of Brevibacillus strains.</title>
        <authorList>
            <person name="Patrusheva E.V."/>
            <person name="Izotova A.O."/>
            <person name="Toshchakov S.V."/>
            <person name="Sineoky S.P."/>
        </authorList>
    </citation>
    <scope>NUCLEOTIDE SEQUENCE</scope>
    <source>
        <strain evidence="2">VKPM_B-13244</strain>
    </source>
</reference>
<dbReference type="Pfam" id="PF01381">
    <property type="entry name" value="HTH_3"/>
    <property type="match status" value="1"/>
</dbReference>
<organism evidence="2 3">
    <name type="scientific">Brevibacillus halotolerans</name>
    <dbReference type="NCBI Taxonomy" id="1507437"/>
    <lineage>
        <taxon>Bacteria</taxon>
        <taxon>Bacillati</taxon>
        <taxon>Bacillota</taxon>
        <taxon>Bacilli</taxon>
        <taxon>Bacillales</taxon>
        <taxon>Paenibacillaceae</taxon>
        <taxon>Brevibacillus</taxon>
    </lineage>
</organism>
<sequence>MGIKMYKLQYYRKKKGLSQNDMALKLGMSVHGYRKYEQGIRRMSLETAFKIKTILQVDHIEDFLENAI</sequence>
<keyword evidence="3" id="KW-1185">Reference proteome</keyword>
<dbReference type="RefSeq" id="WP_022583706.1">
    <property type="nucleotide sequence ID" value="NZ_JAPTNG010000009.1"/>
</dbReference>
<dbReference type="EMBL" id="JAPTNG010000009">
    <property type="protein sequence ID" value="MCZ0831828.1"/>
    <property type="molecule type" value="Genomic_DNA"/>
</dbReference>
<accession>A0ABT4HZ30</accession>
<dbReference type="SMART" id="SM00530">
    <property type="entry name" value="HTH_XRE"/>
    <property type="match status" value="1"/>
</dbReference>
<protein>
    <submittedName>
        <fullName evidence="2">Helix-turn-helix transcriptional regulator</fullName>
    </submittedName>
</protein>
<dbReference type="SUPFAM" id="SSF47413">
    <property type="entry name" value="lambda repressor-like DNA-binding domains"/>
    <property type="match status" value="1"/>
</dbReference>
<gene>
    <name evidence="2" type="ORF">O0535_13870</name>
</gene>
<evidence type="ECO:0000259" key="1">
    <source>
        <dbReference type="PROSITE" id="PS50943"/>
    </source>
</evidence>
<feature type="domain" description="HTH cro/C1-type" evidence="1">
    <location>
        <begin position="8"/>
        <end position="63"/>
    </location>
</feature>
<name>A0ABT4HZ30_9BACL</name>
<dbReference type="Gene3D" id="1.10.260.40">
    <property type="entry name" value="lambda repressor-like DNA-binding domains"/>
    <property type="match status" value="1"/>
</dbReference>
<dbReference type="PROSITE" id="PS50943">
    <property type="entry name" value="HTH_CROC1"/>
    <property type="match status" value="1"/>
</dbReference>
<evidence type="ECO:0000313" key="2">
    <source>
        <dbReference type="EMBL" id="MCZ0831828.1"/>
    </source>
</evidence>
<comment type="caution">
    <text evidence="2">The sequence shown here is derived from an EMBL/GenBank/DDBJ whole genome shotgun (WGS) entry which is preliminary data.</text>
</comment>
<dbReference type="CDD" id="cd00093">
    <property type="entry name" value="HTH_XRE"/>
    <property type="match status" value="1"/>
</dbReference>
<dbReference type="InterPro" id="IPR010982">
    <property type="entry name" value="Lambda_DNA-bd_dom_sf"/>
</dbReference>
<dbReference type="InterPro" id="IPR001387">
    <property type="entry name" value="Cro/C1-type_HTH"/>
</dbReference>
<dbReference type="Proteomes" id="UP001067708">
    <property type="component" value="Unassembled WGS sequence"/>
</dbReference>